<dbReference type="AlphaFoldDB" id="A0A1V0B7E4"/>
<evidence type="ECO:0000313" key="1">
    <source>
        <dbReference type="EMBL" id="AQZ95820.1"/>
    </source>
</evidence>
<sequence length="74" mass="8484">MKSNACWGDFPILLVTRIIVKCLTAEFRPVAISLRHLTYAKPLIPMRAEQLPTLFQFEQHEVSPLTLELFLCAL</sequence>
<accession>A0A1V0B7E4</accession>
<protein>
    <submittedName>
        <fullName evidence="1">Uncharacterized protein</fullName>
    </submittedName>
</protein>
<dbReference type="STRING" id="1931241.BVH74_14135"/>
<gene>
    <name evidence="1" type="ORF">BVH74_14135</name>
</gene>
<evidence type="ECO:0000313" key="2">
    <source>
        <dbReference type="Proteomes" id="UP000243488"/>
    </source>
</evidence>
<reference evidence="1 2" key="1">
    <citation type="submission" date="2017-03" db="EMBL/GenBank/DDBJ databases">
        <title>Complete genome sequence of the novel DNRA strain Pseudomonas sp. S-6-2 isolated from Chinese polluted river sediment. Journal of Biotechnology.</title>
        <authorList>
            <person name="Li J."/>
            <person name="Xiang F."/>
            <person name="Wang L."/>
            <person name="Xi L."/>
            <person name="Liu J."/>
        </authorList>
    </citation>
    <scope>NUCLEOTIDE SEQUENCE [LARGE SCALE GENOMIC DNA]</scope>
    <source>
        <strain evidence="1 2">S-6-2</strain>
    </source>
</reference>
<dbReference type="Proteomes" id="UP000243488">
    <property type="component" value="Chromosome"/>
</dbReference>
<dbReference type="EMBL" id="CP020100">
    <property type="protein sequence ID" value="AQZ95820.1"/>
    <property type="molecule type" value="Genomic_DNA"/>
</dbReference>
<proteinExistence type="predicted"/>
<name>A0A1V0B7E4_9GAMM</name>
<keyword evidence="2" id="KW-1185">Reference proteome</keyword>
<dbReference type="KEGG" id="ppha:BVH74_14135"/>
<organism evidence="1 2">
    <name type="scientific">Halopseudomonas phragmitis</name>
    <dbReference type="NCBI Taxonomy" id="1931241"/>
    <lineage>
        <taxon>Bacteria</taxon>
        <taxon>Pseudomonadati</taxon>
        <taxon>Pseudomonadota</taxon>
        <taxon>Gammaproteobacteria</taxon>
        <taxon>Pseudomonadales</taxon>
        <taxon>Pseudomonadaceae</taxon>
        <taxon>Halopseudomonas</taxon>
    </lineage>
</organism>